<feature type="transmembrane region" description="Helical" evidence="2">
    <location>
        <begin position="1323"/>
        <end position="1344"/>
    </location>
</feature>
<keyword evidence="2" id="KW-1133">Transmembrane helix</keyword>
<dbReference type="EMBL" id="CAJNJA010017043">
    <property type="protein sequence ID" value="CAE7393175.1"/>
    <property type="molecule type" value="Genomic_DNA"/>
</dbReference>
<comment type="caution">
    <text evidence="4">The sequence shown here is derived from an EMBL/GenBank/DDBJ whole genome shotgun (WGS) entry which is preliminary data.</text>
</comment>
<feature type="region of interest" description="Disordered" evidence="1">
    <location>
        <begin position="378"/>
        <end position="430"/>
    </location>
</feature>
<feature type="transmembrane region" description="Helical" evidence="2">
    <location>
        <begin position="706"/>
        <end position="726"/>
    </location>
</feature>
<feature type="region of interest" description="Disordered" evidence="1">
    <location>
        <begin position="1"/>
        <end position="33"/>
    </location>
</feature>
<dbReference type="InterPro" id="IPR049452">
    <property type="entry name" value="Anoctamin_TM"/>
</dbReference>
<evidence type="ECO:0000256" key="1">
    <source>
        <dbReference type="SAM" id="MobiDB-lite"/>
    </source>
</evidence>
<feature type="transmembrane region" description="Helical" evidence="2">
    <location>
        <begin position="1016"/>
        <end position="1038"/>
    </location>
</feature>
<dbReference type="InterPro" id="IPR036034">
    <property type="entry name" value="PDZ_sf"/>
</dbReference>
<dbReference type="Gene3D" id="2.30.42.10">
    <property type="match status" value="1"/>
</dbReference>
<feature type="domain" description="PDZ" evidence="3">
    <location>
        <begin position="302"/>
        <end position="363"/>
    </location>
</feature>
<feature type="region of interest" description="Disordered" evidence="1">
    <location>
        <begin position="146"/>
        <end position="170"/>
    </location>
</feature>
<keyword evidence="5" id="KW-1185">Reference proteome</keyword>
<feature type="region of interest" description="Disordered" evidence="1">
    <location>
        <begin position="58"/>
        <end position="114"/>
    </location>
</feature>
<keyword evidence="2" id="KW-0472">Membrane</keyword>
<dbReference type="OrthoDB" id="421747at2759"/>
<feature type="compositionally biased region" description="Polar residues" evidence="1">
    <location>
        <begin position="754"/>
        <end position="779"/>
    </location>
</feature>
<feature type="compositionally biased region" description="Polar residues" evidence="1">
    <location>
        <begin position="410"/>
        <end position="427"/>
    </location>
</feature>
<feature type="compositionally biased region" description="Basic and acidic residues" evidence="1">
    <location>
        <begin position="84"/>
        <end position="94"/>
    </location>
</feature>
<dbReference type="InterPro" id="IPR001478">
    <property type="entry name" value="PDZ"/>
</dbReference>
<dbReference type="SUPFAM" id="SSF50156">
    <property type="entry name" value="PDZ domain-like"/>
    <property type="match status" value="1"/>
</dbReference>
<gene>
    <name evidence="4" type="ORF">SNEC2469_LOCUS10705</name>
</gene>
<proteinExistence type="predicted"/>
<evidence type="ECO:0000313" key="5">
    <source>
        <dbReference type="Proteomes" id="UP000601435"/>
    </source>
</evidence>
<evidence type="ECO:0000313" key="4">
    <source>
        <dbReference type="EMBL" id="CAE7393175.1"/>
    </source>
</evidence>
<reference evidence="4" key="1">
    <citation type="submission" date="2021-02" db="EMBL/GenBank/DDBJ databases">
        <authorList>
            <person name="Dougan E. K."/>
            <person name="Rhodes N."/>
            <person name="Thang M."/>
            <person name="Chan C."/>
        </authorList>
    </citation>
    <scope>NUCLEOTIDE SEQUENCE</scope>
</reference>
<feature type="region of interest" description="Disordered" evidence="1">
    <location>
        <begin position="754"/>
        <end position="798"/>
    </location>
</feature>
<evidence type="ECO:0000256" key="2">
    <source>
        <dbReference type="SAM" id="Phobius"/>
    </source>
</evidence>
<feature type="compositionally biased region" description="Basic residues" evidence="1">
    <location>
        <begin position="18"/>
        <end position="27"/>
    </location>
</feature>
<accession>A0A812QLL3</accession>
<feature type="transmembrane region" description="Helical" evidence="2">
    <location>
        <begin position="1153"/>
        <end position="1175"/>
    </location>
</feature>
<dbReference type="PROSITE" id="PS50106">
    <property type="entry name" value="PDZ"/>
    <property type="match status" value="1"/>
</dbReference>
<protein>
    <recommendedName>
        <fullName evidence="3">PDZ domain-containing protein</fullName>
    </recommendedName>
</protein>
<organism evidence="4 5">
    <name type="scientific">Symbiodinium necroappetens</name>
    <dbReference type="NCBI Taxonomy" id="1628268"/>
    <lineage>
        <taxon>Eukaryota</taxon>
        <taxon>Sar</taxon>
        <taxon>Alveolata</taxon>
        <taxon>Dinophyceae</taxon>
        <taxon>Suessiales</taxon>
        <taxon>Symbiodiniaceae</taxon>
        <taxon>Symbiodinium</taxon>
    </lineage>
</organism>
<feature type="transmembrane region" description="Helical" evidence="2">
    <location>
        <begin position="1101"/>
        <end position="1124"/>
    </location>
</feature>
<feature type="transmembrane region" description="Helical" evidence="2">
    <location>
        <begin position="909"/>
        <end position="936"/>
    </location>
</feature>
<feature type="transmembrane region" description="Helical" evidence="2">
    <location>
        <begin position="1236"/>
        <end position="1259"/>
    </location>
</feature>
<sequence>MFPDVALSGEDSSATAGKPHKKKKKKNKGGDEDFATGWVEANVADTHDGFGLSLGDVASGGFTVEGSQPEARNPRRVSFSDDPPESRTFNKTDLDTGAGVGAWPEETSPAKPDAAQNLHPEELCWNCGKRFDHWDSVFCRHCGAKRGSPAVPNTPSHREPATLSSHSGPTRTLERRFSFSLMDMADGQGGLRTGWHTGLQTGLAGSPYLPGSEPIRESLEMQKWNPLDGVRRHWQPRDEEFRHPGHVQSDGAGPYLLAATQSGSIVEEVQKAEHRLEGLQQKISNLESSLSRDKWPSGGRVAVSLADAHDGDLGIALHGLTISGITNTQVANMAGWAVGDHILQVNGVIVLNPQQLAQELRKAQSAHRAVRRPIQLEIWRPGRNPPEELRTPSTSQLDQPPRPTGPARSEPTTYQNWAGSKLSSQPQPYKPYTTPELVTRQNWAGPKLATGCSAANVCSQAAERKPNQTTMGTKGSHKINKHWAWARKVRVSAIQRKVAYLALKARWKWNEVEKICQRLTEEWKQPPLLCLLLPTAASDEALTALDALSDRGVLIEAFAETLYCGQEVCLWILRWEGENPTNDPPAITLELFASLVTAATAKLHPPDSGPFLWPLHDKDIASAIALCEYAGNDAPWWRKVLWALRIIQPPGGTVLEECLLDHYGREVGYVFAWTNVFVRSLWVLTAVCLAFWICGARPQMGGYEGILWYLLQFLILCWAICLCAVAGSRRSVLRSGGIHGNAASNFRVVGCSPESSNMPSNMQTNMPTNMPSTANSGSAPSVDGTGWSEQGDSQHGHVADELPMGQFQSLRARTSPLEETGVGLDSSLHLRKVSKSMHDLGPPLTSKDVHSPARLLEGIDEVPQEKRREMGEKLQRALLKAKFIGWESKQIAVRRHNPDYTARRWPRAWAVFAGFVTVVVMLAFLAAAFILLTFFLNMKSHLIYDWGDCLRESCNNPLHKHGIKGLLADIAVDISLALIFVVLLGEACKAVAAALAKLWNFKYMRRRQYVQAMLSLFIEILAKVGVFSLLAFIFLPSWHPDPVSTELPDARQACKDFPDYQICSNMAGCDLRDDPLCCSGTLLCAKSFLSFENRRLLFEQWLLGPFIVCPFVDMIPAVLAPLIAKRLNNWADHRDTNAKANQSGMCRRVRRCLARWWCLCCGVPLARLLSLIFVLDAEVTGLRYLCCGRTFATTELDMSDADNDDCCERCLDGPLEQVVLREFDALDELKDIKLNFLFVVLFAPVLPWGIIPTLLARLLEVRCKLPKLFLVRRRSFPRDAQLLHSTQESFTDVVTSFAVFWYLGLSMVTYNTELYGWSATELLLIWSGLGLIGSILVSLSVRFLQKYVEKRASATGN</sequence>
<keyword evidence="2" id="KW-0812">Transmembrane</keyword>
<feature type="transmembrane region" description="Helical" evidence="2">
    <location>
        <begin position="974"/>
        <end position="995"/>
    </location>
</feature>
<dbReference type="SMART" id="SM00228">
    <property type="entry name" value="PDZ"/>
    <property type="match status" value="1"/>
</dbReference>
<dbReference type="Pfam" id="PF04547">
    <property type="entry name" value="Anoctamin"/>
    <property type="match status" value="1"/>
</dbReference>
<name>A0A812QLL3_9DINO</name>
<dbReference type="Proteomes" id="UP000601435">
    <property type="component" value="Unassembled WGS sequence"/>
</dbReference>
<evidence type="ECO:0000259" key="3">
    <source>
        <dbReference type="PROSITE" id="PS50106"/>
    </source>
</evidence>